<keyword evidence="12" id="KW-1185">Reference proteome</keyword>
<dbReference type="InterPro" id="IPR007412">
    <property type="entry name" value="FlgM"/>
</dbReference>
<organism evidence="11 12">
    <name type="scientific">Robbsia betulipollinis</name>
    <dbReference type="NCBI Taxonomy" id="2981849"/>
    <lineage>
        <taxon>Bacteria</taxon>
        <taxon>Pseudomonadati</taxon>
        <taxon>Pseudomonadota</taxon>
        <taxon>Betaproteobacteria</taxon>
        <taxon>Burkholderiales</taxon>
        <taxon>Burkholderiaceae</taxon>
        <taxon>Robbsia</taxon>
    </lineage>
</organism>
<evidence type="ECO:0000256" key="9">
    <source>
        <dbReference type="SAM" id="MobiDB-lite"/>
    </source>
</evidence>
<keyword evidence="11" id="KW-0966">Cell projection</keyword>
<reference evidence="11" key="1">
    <citation type="submission" date="2022-11" db="EMBL/GenBank/DDBJ databases">
        <title>Robbsia betulipollinis sp. nov., isolated from pollen of birch (Betula pendula).</title>
        <authorList>
            <person name="Shi H."/>
            <person name="Ambika Manirajan B."/>
            <person name="Ratering S."/>
            <person name="Geissler-Plaum R."/>
            <person name="Schnell S."/>
        </authorList>
    </citation>
    <scope>NUCLEOTIDE SEQUENCE</scope>
    <source>
        <strain evidence="11">Bb-Pol-6</strain>
    </source>
</reference>
<evidence type="ECO:0000256" key="6">
    <source>
        <dbReference type="ARBA" id="ARBA00023163"/>
    </source>
</evidence>
<dbReference type="NCBIfam" id="TIGR03824">
    <property type="entry name" value="FlgM_jcvi"/>
    <property type="match status" value="1"/>
</dbReference>
<dbReference type="SUPFAM" id="SSF101498">
    <property type="entry name" value="Anti-sigma factor FlgM"/>
    <property type="match status" value="1"/>
</dbReference>
<sequence>MQKAGASSAGTQGNTLTGTMLSGSNPANGSSWAAATVVSSPLSGMSGSGNVHLSPFSSQLRASASDPSGDIDMARVAALRASIADGSYNVDPARIADGMLSSAQELF</sequence>
<dbReference type="InterPro" id="IPR035890">
    <property type="entry name" value="Anti-sigma-28_factor_FlgM_sf"/>
</dbReference>
<comment type="caution">
    <text evidence="11">The sequence shown here is derived from an EMBL/GenBank/DDBJ whole genome shotgun (WGS) entry which is preliminary data.</text>
</comment>
<proteinExistence type="inferred from homology"/>
<gene>
    <name evidence="11" type="primary">flgM</name>
    <name evidence="11" type="ORF">OVY01_01910</name>
</gene>
<evidence type="ECO:0000259" key="10">
    <source>
        <dbReference type="Pfam" id="PF04316"/>
    </source>
</evidence>
<keyword evidence="5" id="KW-0805">Transcription regulation</keyword>
<dbReference type="Pfam" id="PF04316">
    <property type="entry name" value="FlgM"/>
    <property type="match status" value="1"/>
</dbReference>
<feature type="compositionally biased region" description="Polar residues" evidence="9">
    <location>
        <begin position="8"/>
        <end position="33"/>
    </location>
</feature>
<evidence type="ECO:0000256" key="2">
    <source>
        <dbReference type="ARBA" id="ARBA00017823"/>
    </source>
</evidence>
<evidence type="ECO:0000256" key="4">
    <source>
        <dbReference type="ARBA" id="ARBA00022795"/>
    </source>
</evidence>
<protein>
    <recommendedName>
        <fullName evidence="2">Negative regulator of flagellin synthesis</fullName>
    </recommendedName>
    <alternativeName>
        <fullName evidence="8">Anti-sigma-28 factor</fullName>
    </alternativeName>
</protein>
<feature type="region of interest" description="Disordered" evidence="9">
    <location>
        <begin position="1"/>
        <end position="33"/>
    </location>
</feature>
<keyword evidence="11" id="KW-0282">Flagellum</keyword>
<keyword evidence="11" id="KW-0969">Cilium</keyword>
<evidence type="ECO:0000256" key="7">
    <source>
        <dbReference type="ARBA" id="ARBA00024739"/>
    </source>
</evidence>
<evidence type="ECO:0000256" key="3">
    <source>
        <dbReference type="ARBA" id="ARBA00022491"/>
    </source>
</evidence>
<dbReference type="EMBL" id="JAPMXC010000001">
    <property type="protein sequence ID" value="MCY0386019.1"/>
    <property type="molecule type" value="Genomic_DNA"/>
</dbReference>
<accession>A0ABT3ZHM1</accession>
<name>A0ABT3ZHM1_9BURK</name>
<dbReference type="InterPro" id="IPR031316">
    <property type="entry name" value="FlgM_C"/>
</dbReference>
<evidence type="ECO:0000313" key="12">
    <source>
        <dbReference type="Proteomes" id="UP001082899"/>
    </source>
</evidence>
<keyword evidence="6" id="KW-0804">Transcription</keyword>
<evidence type="ECO:0000256" key="8">
    <source>
        <dbReference type="ARBA" id="ARBA00030117"/>
    </source>
</evidence>
<evidence type="ECO:0000256" key="5">
    <source>
        <dbReference type="ARBA" id="ARBA00023015"/>
    </source>
</evidence>
<dbReference type="Proteomes" id="UP001082899">
    <property type="component" value="Unassembled WGS sequence"/>
</dbReference>
<comment type="function">
    <text evidence="7">Responsible for the coupling of flagellin expression to flagellar assembly by preventing expression of the flagellin genes when a component of the middle class of proteins is defective. It negatively regulates flagellar genes by inhibiting the activity of FliA by directly binding to FliA.</text>
</comment>
<comment type="similarity">
    <text evidence="1">Belongs to the FlgM family.</text>
</comment>
<keyword evidence="4" id="KW-1005">Bacterial flagellum biogenesis</keyword>
<feature type="domain" description="Anti-sigma-28 factor FlgM C-terminal" evidence="10">
    <location>
        <begin position="51"/>
        <end position="100"/>
    </location>
</feature>
<evidence type="ECO:0000256" key="1">
    <source>
        <dbReference type="ARBA" id="ARBA00005322"/>
    </source>
</evidence>
<keyword evidence="3" id="KW-0678">Repressor</keyword>
<evidence type="ECO:0000313" key="11">
    <source>
        <dbReference type="EMBL" id="MCY0386019.1"/>
    </source>
</evidence>